<sequence length="249" mass="24974">MSTIAEPTTSPATGAALLLGCGAVAGALFPVVSFTQAFTRTGFDLRRHAISALTLGDLGWLQTANFALTGLLACAFALGVRRAARPGAAGASALSVRRAARPGAAGTSALSVRRTARPGAAGASALVIGPILIGAYGVAMVGGGVFTPDPALGWPAGAPAGLPEHLSTGSALHTVFGATAFMSLIVAGLVFARRFASRGWTAYSVISSLATFVLTVPPWGEDSASLRFAAGAVLIHAWLAALSLRLGKH</sequence>
<dbReference type="EMBL" id="JACHMB010000001">
    <property type="protein sequence ID" value="MBB5780755.1"/>
    <property type="molecule type" value="Genomic_DNA"/>
</dbReference>
<dbReference type="AlphaFoldDB" id="A0A7W9GBJ5"/>
<proteinExistence type="predicted"/>
<feature type="transmembrane region" description="Helical" evidence="1">
    <location>
        <begin position="171"/>
        <end position="192"/>
    </location>
</feature>
<reference evidence="2 3" key="1">
    <citation type="submission" date="2020-08" db="EMBL/GenBank/DDBJ databases">
        <title>Sequencing the genomes of 1000 actinobacteria strains.</title>
        <authorList>
            <person name="Klenk H.-P."/>
        </authorList>
    </citation>
    <scope>NUCLEOTIDE SEQUENCE [LARGE SCALE GENOMIC DNA]</scope>
    <source>
        <strain evidence="2 3">DSM 45507</strain>
    </source>
</reference>
<keyword evidence="1" id="KW-0812">Transmembrane</keyword>
<feature type="transmembrane region" description="Helical" evidence="1">
    <location>
        <begin position="226"/>
        <end position="244"/>
    </location>
</feature>
<dbReference type="RefSeq" id="WP_185074170.1">
    <property type="nucleotide sequence ID" value="NZ_JACHMB010000001.1"/>
</dbReference>
<dbReference type="InterPro" id="IPR009339">
    <property type="entry name" value="DUF998"/>
</dbReference>
<feature type="transmembrane region" description="Helical" evidence="1">
    <location>
        <begin position="123"/>
        <end position="146"/>
    </location>
</feature>
<feature type="transmembrane region" description="Helical" evidence="1">
    <location>
        <begin position="12"/>
        <end position="38"/>
    </location>
</feature>
<feature type="transmembrane region" description="Helical" evidence="1">
    <location>
        <begin position="58"/>
        <end position="80"/>
    </location>
</feature>
<dbReference type="Proteomes" id="UP000579153">
    <property type="component" value="Unassembled WGS sequence"/>
</dbReference>
<dbReference type="Pfam" id="PF06197">
    <property type="entry name" value="DUF998"/>
    <property type="match status" value="2"/>
</dbReference>
<comment type="caution">
    <text evidence="2">The sequence shown here is derived from an EMBL/GenBank/DDBJ whole genome shotgun (WGS) entry which is preliminary data.</text>
</comment>
<keyword evidence="1" id="KW-1133">Transmembrane helix</keyword>
<evidence type="ECO:0008006" key="4">
    <source>
        <dbReference type="Google" id="ProtNLM"/>
    </source>
</evidence>
<feature type="transmembrane region" description="Helical" evidence="1">
    <location>
        <begin position="199"/>
        <end position="220"/>
    </location>
</feature>
<keyword evidence="1" id="KW-0472">Membrane</keyword>
<evidence type="ECO:0000313" key="2">
    <source>
        <dbReference type="EMBL" id="MBB5780755.1"/>
    </source>
</evidence>
<protein>
    <recommendedName>
        <fullName evidence="4">DUF998 domain-containing protein</fullName>
    </recommendedName>
</protein>
<organism evidence="2 3">
    <name type="scientific">Nonomuraea jabiensis</name>
    <dbReference type="NCBI Taxonomy" id="882448"/>
    <lineage>
        <taxon>Bacteria</taxon>
        <taxon>Bacillati</taxon>
        <taxon>Actinomycetota</taxon>
        <taxon>Actinomycetes</taxon>
        <taxon>Streptosporangiales</taxon>
        <taxon>Streptosporangiaceae</taxon>
        <taxon>Nonomuraea</taxon>
    </lineage>
</organism>
<name>A0A7W9GBJ5_9ACTN</name>
<evidence type="ECO:0000256" key="1">
    <source>
        <dbReference type="SAM" id="Phobius"/>
    </source>
</evidence>
<accession>A0A7W9GBJ5</accession>
<gene>
    <name evidence="2" type="ORF">HD596_007511</name>
</gene>
<keyword evidence="3" id="KW-1185">Reference proteome</keyword>
<evidence type="ECO:0000313" key="3">
    <source>
        <dbReference type="Proteomes" id="UP000579153"/>
    </source>
</evidence>